<evidence type="ECO:0000313" key="4">
    <source>
        <dbReference type="EMBL" id="MBS7824855.1"/>
    </source>
</evidence>
<name>A0AB35C012_9GAMM</name>
<comment type="caution">
    <text evidence="4">The sequence shown here is derived from an EMBL/GenBank/DDBJ whole genome shotgun (WGS) entry which is preliminary data.</text>
</comment>
<dbReference type="Gene3D" id="3.40.50.2300">
    <property type="match status" value="1"/>
</dbReference>
<gene>
    <name evidence="4" type="ORF">J7561_06505</name>
</gene>
<dbReference type="GO" id="GO:0000160">
    <property type="term" value="P:phosphorelay signal transduction system"/>
    <property type="evidence" value="ECO:0007669"/>
    <property type="project" value="InterPro"/>
</dbReference>
<feature type="domain" description="Response regulatory" evidence="3">
    <location>
        <begin position="4"/>
        <end position="120"/>
    </location>
</feature>
<dbReference type="PROSITE" id="PS50110">
    <property type="entry name" value="RESPONSE_REGULATORY"/>
    <property type="match status" value="1"/>
</dbReference>
<accession>A0AB35C012</accession>
<sequence length="123" mass="13168">MNKTALIIDDSATARIGIKNMLQNLGYTAHTANNGLDALERVLSIQPDVILLDLSMPVLEGTDVLSLLKQHSTTQKIPVIILSGKEGICDRMRAQTLGAVGFLGKPCKAELLTDLLTSLNLTA</sequence>
<dbReference type="InterPro" id="IPR001789">
    <property type="entry name" value="Sig_transdc_resp-reg_receiver"/>
</dbReference>
<dbReference type="CDD" id="cd00156">
    <property type="entry name" value="REC"/>
    <property type="match status" value="1"/>
</dbReference>
<evidence type="ECO:0000259" key="3">
    <source>
        <dbReference type="PROSITE" id="PS50110"/>
    </source>
</evidence>
<dbReference type="EMBL" id="JAGIBU010000004">
    <property type="protein sequence ID" value="MBS7824855.1"/>
    <property type="molecule type" value="Genomic_DNA"/>
</dbReference>
<organism evidence="4 5">
    <name type="scientific">Wohlfahrtiimonas chitiniclastica</name>
    <dbReference type="NCBI Taxonomy" id="400946"/>
    <lineage>
        <taxon>Bacteria</taxon>
        <taxon>Pseudomonadati</taxon>
        <taxon>Pseudomonadota</taxon>
        <taxon>Gammaproteobacteria</taxon>
        <taxon>Cardiobacteriales</taxon>
        <taxon>Ignatzschineriaceae</taxon>
        <taxon>Wohlfahrtiimonas</taxon>
    </lineage>
</organism>
<keyword evidence="1 2" id="KW-0597">Phosphoprotein</keyword>
<dbReference type="Proteomes" id="UP000680020">
    <property type="component" value="Unassembled WGS sequence"/>
</dbReference>
<dbReference type="Pfam" id="PF00072">
    <property type="entry name" value="Response_reg"/>
    <property type="match status" value="1"/>
</dbReference>
<feature type="modified residue" description="4-aspartylphosphate" evidence="2">
    <location>
        <position position="53"/>
    </location>
</feature>
<protein>
    <submittedName>
        <fullName evidence="4">Response regulator</fullName>
    </submittedName>
</protein>
<dbReference type="AlphaFoldDB" id="A0AB35C012"/>
<dbReference type="InterPro" id="IPR011006">
    <property type="entry name" value="CheY-like_superfamily"/>
</dbReference>
<dbReference type="PANTHER" id="PTHR44591">
    <property type="entry name" value="STRESS RESPONSE REGULATOR PROTEIN 1"/>
    <property type="match status" value="1"/>
</dbReference>
<reference evidence="4" key="1">
    <citation type="submission" date="2021-03" db="EMBL/GenBank/DDBJ databases">
        <title>Identification and antibiotic profiling of Wohlfahrtiimonas chitiniclastica, an underestimated human pathogen.</title>
        <authorList>
            <person name="Kopf A."/>
            <person name="Bunk B."/>
            <person name="Coldewey S."/>
            <person name="Gunzer F."/>
            <person name="Riedel T."/>
            <person name="Schroettner P."/>
        </authorList>
    </citation>
    <scope>NUCLEOTIDE SEQUENCE</scope>
    <source>
        <strain evidence="4">DSM 100917</strain>
    </source>
</reference>
<dbReference type="InterPro" id="IPR050595">
    <property type="entry name" value="Bact_response_regulator"/>
</dbReference>
<dbReference type="PANTHER" id="PTHR44591:SF3">
    <property type="entry name" value="RESPONSE REGULATORY DOMAIN-CONTAINING PROTEIN"/>
    <property type="match status" value="1"/>
</dbReference>
<dbReference type="SUPFAM" id="SSF52172">
    <property type="entry name" value="CheY-like"/>
    <property type="match status" value="1"/>
</dbReference>
<dbReference type="SMART" id="SM00448">
    <property type="entry name" value="REC"/>
    <property type="match status" value="1"/>
</dbReference>
<proteinExistence type="predicted"/>
<dbReference type="RefSeq" id="WP_213404024.1">
    <property type="nucleotide sequence ID" value="NZ_JAGIBS010000005.1"/>
</dbReference>
<evidence type="ECO:0000256" key="2">
    <source>
        <dbReference type="PROSITE-ProRule" id="PRU00169"/>
    </source>
</evidence>
<evidence type="ECO:0000313" key="5">
    <source>
        <dbReference type="Proteomes" id="UP000680020"/>
    </source>
</evidence>
<evidence type="ECO:0000256" key="1">
    <source>
        <dbReference type="ARBA" id="ARBA00022553"/>
    </source>
</evidence>